<dbReference type="GO" id="GO:0022857">
    <property type="term" value="F:transmembrane transporter activity"/>
    <property type="evidence" value="ECO:0007669"/>
    <property type="project" value="InterPro"/>
</dbReference>
<comment type="subcellular location">
    <subcellularLocation>
        <location evidence="1">Membrane</location>
        <topology evidence="1">Multi-pass membrane protein</topology>
    </subcellularLocation>
</comment>
<dbReference type="Proteomes" id="UP000241769">
    <property type="component" value="Unassembled WGS sequence"/>
</dbReference>
<keyword evidence="3 5" id="KW-1133">Transmembrane helix</keyword>
<feature type="transmembrane region" description="Helical" evidence="5">
    <location>
        <begin position="217"/>
        <end position="238"/>
    </location>
</feature>
<comment type="caution">
    <text evidence="6">The sequence shown here is derived from an EMBL/GenBank/DDBJ whole genome shotgun (WGS) entry which is preliminary data.</text>
</comment>
<feature type="transmembrane region" description="Helical" evidence="5">
    <location>
        <begin position="97"/>
        <end position="119"/>
    </location>
</feature>
<feature type="transmembrane region" description="Helical" evidence="5">
    <location>
        <begin position="338"/>
        <end position="362"/>
    </location>
</feature>
<evidence type="ECO:0000256" key="4">
    <source>
        <dbReference type="ARBA" id="ARBA00023136"/>
    </source>
</evidence>
<name>A0A2P6NJI6_9EUKA</name>
<feature type="transmembrane region" description="Helical" evidence="5">
    <location>
        <begin position="131"/>
        <end position="155"/>
    </location>
</feature>
<dbReference type="AlphaFoldDB" id="A0A2P6NJI6"/>
<feature type="transmembrane region" description="Helical" evidence="5">
    <location>
        <begin position="451"/>
        <end position="470"/>
    </location>
</feature>
<feature type="transmembrane region" description="Helical" evidence="5">
    <location>
        <begin position="161"/>
        <end position="183"/>
    </location>
</feature>
<gene>
    <name evidence="6" type="ORF">PROFUN_04095</name>
</gene>
<dbReference type="Pfam" id="PF00854">
    <property type="entry name" value="PTR2"/>
    <property type="match status" value="1"/>
</dbReference>
<proteinExistence type="predicted"/>
<dbReference type="Gene3D" id="1.20.1250.20">
    <property type="entry name" value="MFS general substrate transporter like domains"/>
    <property type="match status" value="2"/>
</dbReference>
<dbReference type="EMBL" id="MDYQ01000069">
    <property type="protein sequence ID" value="PRP84104.1"/>
    <property type="molecule type" value="Genomic_DNA"/>
</dbReference>
<reference evidence="6 7" key="1">
    <citation type="journal article" date="2018" name="Genome Biol. Evol.">
        <title>Multiple Roots of Fruiting Body Formation in Amoebozoa.</title>
        <authorList>
            <person name="Hillmann F."/>
            <person name="Forbes G."/>
            <person name="Novohradska S."/>
            <person name="Ferling I."/>
            <person name="Riege K."/>
            <person name="Groth M."/>
            <person name="Westermann M."/>
            <person name="Marz M."/>
            <person name="Spaller T."/>
            <person name="Winckler T."/>
            <person name="Schaap P."/>
            <person name="Glockner G."/>
        </authorList>
    </citation>
    <scope>NUCLEOTIDE SEQUENCE [LARGE SCALE GENOMIC DNA]</scope>
    <source>
        <strain evidence="6 7">Jena</strain>
    </source>
</reference>
<organism evidence="6 7">
    <name type="scientific">Planoprotostelium fungivorum</name>
    <dbReference type="NCBI Taxonomy" id="1890364"/>
    <lineage>
        <taxon>Eukaryota</taxon>
        <taxon>Amoebozoa</taxon>
        <taxon>Evosea</taxon>
        <taxon>Variosea</taxon>
        <taxon>Cavosteliida</taxon>
        <taxon>Cavosteliaceae</taxon>
        <taxon>Planoprotostelium</taxon>
    </lineage>
</organism>
<keyword evidence="2 5" id="KW-0812">Transmembrane</keyword>
<evidence type="ECO:0000256" key="5">
    <source>
        <dbReference type="SAM" id="Phobius"/>
    </source>
</evidence>
<evidence type="ECO:0000313" key="7">
    <source>
        <dbReference type="Proteomes" id="UP000241769"/>
    </source>
</evidence>
<feature type="transmembrane region" description="Helical" evidence="5">
    <location>
        <begin position="68"/>
        <end position="91"/>
    </location>
</feature>
<keyword evidence="4 5" id="KW-0472">Membrane</keyword>
<dbReference type="InterPro" id="IPR000109">
    <property type="entry name" value="POT_fam"/>
</dbReference>
<evidence type="ECO:0000313" key="6">
    <source>
        <dbReference type="EMBL" id="PRP84104.1"/>
    </source>
</evidence>
<sequence length="514" mass="58075">MKSGRKCVTPHTTTILHYRWNYLKVRMSSTDTTPLLSQRNDDARPLTVLDDEDFLPAPRRPYVSSIKYLLFINSGCLIVFSGIHTLLFPYLYHYLSLNYSMAVLLSNLYFSCSFTLAIFSTTMGESKTGKFAVIGTGLFVGMVAFCGLIVSRFLYLNFLSSYTAVTVVSIVAIILVSVSNGIIKGSITSFLADQSFTDSHQAGDHLIYRRKPLFRPVHFAILTSLSPAFGSAFSSLLLGQYDVGSGKKPMQQDGPWMIFSSLGTGIMLCLLFFLLPWKRYKRVEPCYNGKHLLNAREMFSLCSPFLFLPLFWCIYFQMYSAWVGQASLMVRANVWGTWHFLIPESLISAYTPFMNLFIFPYFSWIVMPILKRYVGFKGFIAMGISCAVCSVISQGIIELLISRGLKIDFWMITPQVICISSAEYLLSYVVFRKVTLDVVRKANHLKIPLIVGWYSSIAIGNVLCGIASTIETPSHWIISFGLAAMMTGFLIYHLLTFKMPFLPLIDDDEEDLER</sequence>
<dbReference type="GO" id="GO:0016020">
    <property type="term" value="C:membrane"/>
    <property type="evidence" value="ECO:0007669"/>
    <property type="project" value="UniProtKB-SubCell"/>
</dbReference>
<accession>A0A2P6NJI6</accession>
<feature type="transmembrane region" description="Helical" evidence="5">
    <location>
        <begin position="476"/>
        <end position="495"/>
    </location>
</feature>
<evidence type="ECO:0000256" key="2">
    <source>
        <dbReference type="ARBA" id="ARBA00022692"/>
    </source>
</evidence>
<dbReference type="InParanoid" id="A0A2P6NJI6"/>
<feature type="transmembrane region" description="Helical" evidence="5">
    <location>
        <begin position="374"/>
        <end position="397"/>
    </location>
</feature>
<evidence type="ECO:0000256" key="3">
    <source>
        <dbReference type="ARBA" id="ARBA00022989"/>
    </source>
</evidence>
<feature type="transmembrane region" description="Helical" evidence="5">
    <location>
        <begin position="298"/>
        <end position="318"/>
    </location>
</feature>
<keyword evidence="7" id="KW-1185">Reference proteome</keyword>
<protein>
    <submittedName>
        <fullName evidence="6">Uncharacterized protein</fullName>
    </submittedName>
</protein>
<dbReference type="InterPro" id="IPR036259">
    <property type="entry name" value="MFS_trans_sf"/>
</dbReference>
<evidence type="ECO:0000256" key="1">
    <source>
        <dbReference type="ARBA" id="ARBA00004141"/>
    </source>
</evidence>
<feature type="transmembrane region" description="Helical" evidence="5">
    <location>
        <begin position="258"/>
        <end position="277"/>
    </location>
</feature>
<feature type="transmembrane region" description="Helical" evidence="5">
    <location>
        <begin position="409"/>
        <end position="431"/>
    </location>
</feature>